<keyword evidence="3" id="KW-1185">Reference proteome</keyword>
<name>W6Z5R6_COCMI</name>
<evidence type="ECO:0000313" key="2">
    <source>
        <dbReference type="EMBL" id="EUC47092.1"/>
    </source>
</evidence>
<dbReference type="Proteomes" id="UP000054032">
    <property type="component" value="Unassembled WGS sequence"/>
</dbReference>
<sequence>MGPRSRLHCTAPHPPRPPTHAYAHEHARPAYQRAAGSVQRPTSTPDQQRTQRTANGGHGGRSIATGQFASDITRCDCDGASANGRGHRGQAMKRPSPFPTAPCPRRRPTTPSEAAVRCICSAPSESAVFTKP</sequence>
<dbReference type="KEGG" id="bor:COCMIDRAFT_25005"/>
<reference evidence="2 3" key="1">
    <citation type="journal article" date="2013" name="PLoS Genet.">
        <title>Comparative genome structure, secondary metabolite, and effector coding capacity across Cochliobolus pathogens.</title>
        <authorList>
            <person name="Condon B.J."/>
            <person name="Leng Y."/>
            <person name="Wu D."/>
            <person name="Bushley K.E."/>
            <person name="Ohm R.A."/>
            <person name="Otillar R."/>
            <person name="Martin J."/>
            <person name="Schackwitz W."/>
            <person name="Grimwood J."/>
            <person name="MohdZainudin N."/>
            <person name="Xue C."/>
            <person name="Wang R."/>
            <person name="Manning V.A."/>
            <person name="Dhillon B."/>
            <person name="Tu Z.J."/>
            <person name="Steffenson B.J."/>
            <person name="Salamov A."/>
            <person name="Sun H."/>
            <person name="Lowry S."/>
            <person name="LaButti K."/>
            <person name="Han J."/>
            <person name="Copeland A."/>
            <person name="Lindquist E."/>
            <person name="Barry K."/>
            <person name="Schmutz J."/>
            <person name="Baker S.E."/>
            <person name="Ciuffetti L.M."/>
            <person name="Grigoriev I.V."/>
            <person name="Zhong S."/>
            <person name="Turgeon B.G."/>
        </authorList>
    </citation>
    <scope>NUCLEOTIDE SEQUENCE [LARGE SCALE GENOMIC DNA]</scope>
    <source>
        <strain evidence="2 3">ATCC 44560</strain>
    </source>
</reference>
<gene>
    <name evidence="2" type="ORF">COCMIDRAFT_25005</name>
</gene>
<feature type="compositionally biased region" description="Polar residues" evidence="1">
    <location>
        <begin position="39"/>
        <end position="54"/>
    </location>
</feature>
<proteinExistence type="predicted"/>
<organism evidence="2 3">
    <name type="scientific">Bipolaris oryzae ATCC 44560</name>
    <dbReference type="NCBI Taxonomy" id="930090"/>
    <lineage>
        <taxon>Eukaryota</taxon>
        <taxon>Fungi</taxon>
        <taxon>Dikarya</taxon>
        <taxon>Ascomycota</taxon>
        <taxon>Pezizomycotina</taxon>
        <taxon>Dothideomycetes</taxon>
        <taxon>Pleosporomycetidae</taxon>
        <taxon>Pleosporales</taxon>
        <taxon>Pleosporineae</taxon>
        <taxon>Pleosporaceae</taxon>
        <taxon>Bipolaris</taxon>
    </lineage>
</organism>
<accession>W6Z5R6</accession>
<protein>
    <submittedName>
        <fullName evidence="2">Uncharacterized protein</fullName>
    </submittedName>
</protein>
<dbReference type="HOGENOM" id="CLU_1916714_0_0_1"/>
<dbReference type="AlphaFoldDB" id="W6Z5R6"/>
<dbReference type="GeneID" id="19120683"/>
<dbReference type="RefSeq" id="XP_007686402.1">
    <property type="nucleotide sequence ID" value="XM_007688212.1"/>
</dbReference>
<evidence type="ECO:0000313" key="3">
    <source>
        <dbReference type="Proteomes" id="UP000054032"/>
    </source>
</evidence>
<dbReference type="EMBL" id="KI963957">
    <property type="protein sequence ID" value="EUC47092.1"/>
    <property type="molecule type" value="Genomic_DNA"/>
</dbReference>
<feature type="region of interest" description="Disordered" evidence="1">
    <location>
        <begin position="1"/>
        <end position="112"/>
    </location>
</feature>
<evidence type="ECO:0000256" key="1">
    <source>
        <dbReference type="SAM" id="MobiDB-lite"/>
    </source>
</evidence>